<organism evidence="3 4">
    <name type="scientific">Musa troglodytarum</name>
    <name type="common">fe'i banana</name>
    <dbReference type="NCBI Taxonomy" id="320322"/>
    <lineage>
        <taxon>Eukaryota</taxon>
        <taxon>Viridiplantae</taxon>
        <taxon>Streptophyta</taxon>
        <taxon>Embryophyta</taxon>
        <taxon>Tracheophyta</taxon>
        <taxon>Spermatophyta</taxon>
        <taxon>Magnoliopsida</taxon>
        <taxon>Liliopsida</taxon>
        <taxon>Zingiberales</taxon>
        <taxon>Musaceae</taxon>
        <taxon>Musa</taxon>
    </lineage>
</organism>
<name>A0A9E7FCW8_9LILI</name>
<evidence type="ECO:0000256" key="2">
    <source>
        <dbReference type="SAM" id="MobiDB-lite"/>
    </source>
</evidence>
<dbReference type="OrthoDB" id="1916242at2759"/>
<dbReference type="Proteomes" id="UP001055439">
    <property type="component" value="Chromosome 3"/>
</dbReference>
<evidence type="ECO:0000313" key="4">
    <source>
        <dbReference type="Proteomes" id="UP001055439"/>
    </source>
</evidence>
<evidence type="ECO:0008006" key="5">
    <source>
        <dbReference type="Google" id="ProtNLM"/>
    </source>
</evidence>
<dbReference type="EMBL" id="CP097505">
    <property type="protein sequence ID" value="URD93994.1"/>
    <property type="molecule type" value="Genomic_DNA"/>
</dbReference>
<keyword evidence="4" id="KW-1185">Reference proteome</keyword>
<sequence length="431" mass="47589">MACAGKQGKVVCFCVALHEEGRSRRKDEEEETRIVDCLRESNEGEEESERGGKRRELFLCLPPSSASAASPAAYSPRSLISRFLLSLHRTSPARGGGEGSGCRVRFPRSSPNHRRTKEKRMTEEEEEAKVEEPAVAASVEGKGIGSGESNLAINAGKQSDAVSLNLGMGVGLVFLLTRSATEINKMEQLRAQMEILLKDIKDEMHNKGVSSHRAEPNNVASSASNSSTEPEAETRSKCAPITRNTARVSMHLMEAEMEVELQRLQCAVGRKLSSLPPHRMLAAENADAPESFHGSFREAYEGGGGGSIQCGVSAHELARRLNQLVQARQQEGIAELESSFTCTGNSHIGEDDGEVTEVHEEDGGYYRGVSARELERRLHELLETRQQERIAELESALECAERKLREKESEVCWWRDSARLVSQHKREAVHR</sequence>
<feature type="region of interest" description="Disordered" evidence="2">
    <location>
        <begin position="206"/>
        <end position="238"/>
    </location>
</feature>
<dbReference type="PANTHER" id="PTHR33476:SF22">
    <property type="entry name" value="PROTEIN POLAR LOCALIZATION DURING ASYMMETRIC DIVISION AND REDISTRIBUTION"/>
    <property type="match status" value="1"/>
</dbReference>
<reference evidence="3" key="1">
    <citation type="submission" date="2022-05" db="EMBL/GenBank/DDBJ databases">
        <title>The Musa troglodytarum L. genome provides insights into the mechanism of non-climacteric behaviour and enrichment of carotenoids.</title>
        <authorList>
            <person name="Wang J."/>
        </authorList>
    </citation>
    <scope>NUCLEOTIDE SEQUENCE</scope>
    <source>
        <tissue evidence="3">Leaf</tissue>
    </source>
</reference>
<feature type="compositionally biased region" description="Low complexity" evidence="2">
    <location>
        <begin position="216"/>
        <end position="229"/>
    </location>
</feature>
<dbReference type="PANTHER" id="PTHR33476">
    <property type="entry name" value="EMB|CAB62613.1"/>
    <property type="match status" value="1"/>
</dbReference>
<dbReference type="InterPro" id="IPR040348">
    <property type="entry name" value="POLAR-like"/>
</dbReference>
<accession>A0A9E7FCW8</accession>
<evidence type="ECO:0000313" key="3">
    <source>
        <dbReference type="EMBL" id="URD93994.1"/>
    </source>
</evidence>
<evidence type="ECO:0000256" key="1">
    <source>
        <dbReference type="SAM" id="Coils"/>
    </source>
</evidence>
<gene>
    <name evidence="3" type="ORF">MUK42_18786</name>
</gene>
<feature type="coiled-coil region" evidence="1">
    <location>
        <begin position="371"/>
        <end position="410"/>
    </location>
</feature>
<dbReference type="AlphaFoldDB" id="A0A9E7FCW8"/>
<protein>
    <recommendedName>
        <fullName evidence="5">Protein POLAR LOCALIZATION DURING ASYMMETRIC DIVISION AND REDISTRIBUTION</fullName>
    </recommendedName>
</protein>
<keyword evidence="1" id="KW-0175">Coiled coil</keyword>
<feature type="region of interest" description="Disordered" evidence="2">
    <location>
        <begin position="92"/>
        <end position="135"/>
    </location>
</feature>
<proteinExistence type="predicted"/>
<dbReference type="GO" id="GO:0008356">
    <property type="term" value="P:asymmetric cell division"/>
    <property type="evidence" value="ECO:0007669"/>
    <property type="project" value="InterPro"/>
</dbReference>